<dbReference type="Gene3D" id="3.40.50.2300">
    <property type="match status" value="2"/>
</dbReference>
<reference evidence="17" key="1">
    <citation type="submission" date="2022-10" db="EMBL/GenBank/DDBJ databases">
        <title>Complete genome sequence resource for Xanthomonas hortorum isolated from Greek Oregano.</title>
        <authorList>
            <person name="Gonzalez-Tobon J."/>
            <person name="Helmann T.C."/>
            <person name="Daughtrey M."/>
            <person name="Stodghill P.V."/>
            <person name="Filiatrault M.J."/>
        </authorList>
    </citation>
    <scope>NUCLEOTIDE SEQUENCE</scope>
    <source>
        <strain evidence="17">Oregano 108</strain>
    </source>
</reference>
<keyword evidence="12 14" id="KW-1133">Transmembrane helix</keyword>
<dbReference type="Pfam" id="PF02302">
    <property type="entry name" value="PTS_IIB"/>
    <property type="match status" value="1"/>
</dbReference>
<dbReference type="EMBL" id="CP107241">
    <property type="protein sequence ID" value="WAH66188.1"/>
    <property type="molecule type" value="Genomic_DNA"/>
</dbReference>
<feature type="transmembrane region" description="Helical" evidence="14">
    <location>
        <begin position="336"/>
        <end position="359"/>
    </location>
</feature>
<dbReference type="PANTHER" id="PTHR30505:SF0">
    <property type="entry name" value="FRUCTOSE-LIKE PTS SYSTEM EIIBC COMPONENT-RELATED"/>
    <property type="match status" value="1"/>
</dbReference>
<dbReference type="GO" id="GO:0022877">
    <property type="term" value="F:protein-N(PI)-phosphohistidine-fructose phosphotransferase system transporter activity"/>
    <property type="evidence" value="ECO:0007669"/>
    <property type="project" value="InterPro"/>
</dbReference>
<evidence type="ECO:0000256" key="8">
    <source>
        <dbReference type="ARBA" id="ARBA00022679"/>
    </source>
</evidence>
<keyword evidence="11" id="KW-0418">Kinase</keyword>
<keyword evidence="7" id="KW-0762">Sugar transport</keyword>
<dbReference type="GO" id="GO:0005886">
    <property type="term" value="C:plasma membrane"/>
    <property type="evidence" value="ECO:0007669"/>
    <property type="project" value="UniProtKB-SubCell"/>
</dbReference>
<evidence type="ECO:0000256" key="7">
    <source>
        <dbReference type="ARBA" id="ARBA00022597"/>
    </source>
</evidence>
<dbReference type="AlphaFoldDB" id="A0AA47EVL9"/>
<keyword evidence="6" id="KW-0597">Phosphoprotein</keyword>
<dbReference type="GO" id="GO:0009401">
    <property type="term" value="P:phosphoenolpyruvate-dependent sugar phosphotransferase system"/>
    <property type="evidence" value="ECO:0007669"/>
    <property type="project" value="UniProtKB-KW"/>
</dbReference>
<feature type="transmembrane region" description="Helical" evidence="14">
    <location>
        <begin position="298"/>
        <end position="316"/>
    </location>
</feature>
<dbReference type="Proteomes" id="UP001164737">
    <property type="component" value="Chromosome"/>
</dbReference>
<organism evidence="17 18">
    <name type="scientific">Xanthomonas hortorum</name>
    <dbReference type="NCBI Taxonomy" id="56454"/>
    <lineage>
        <taxon>Bacteria</taxon>
        <taxon>Pseudomonadati</taxon>
        <taxon>Pseudomonadota</taxon>
        <taxon>Gammaproteobacteria</taxon>
        <taxon>Lysobacterales</taxon>
        <taxon>Lysobacteraceae</taxon>
        <taxon>Xanthomonas</taxon>
    </lineage>
</organism>
<keyword evidence="5" id="KW-1003">Cell membrane</keyword>
<evidence type="ECO:0000256" key="13">
    <source>
        <dbReference type="ARBA" id="ARBA00023136"/>
    </source>
</evidence>
<feature type="domain" description="PTS EIIC type-2" evidence="16">
    <location>
        <begin position="245"/>
        <end position="582"/>
    </location>
</feature>
<evidence type="ECO:0000313" key="17">
    <source>
        <dbReference type="EMBL" id="WAH66188.1"/>
    </source>
</evidence>
<name>A0AA47EVL9_9XANT</name>
<dbReference type="InterPro" id="IPR003501">
    <property type="entry name" value="PTS_EIIB_2/3"/>
</dbReference>
<dbReference type="EC" id="2.7.1.202" evidence="3"/>
<keyword evidence="8" id="KW-0808">Transferase</keyword>
<feature type="transmembrane region" description="Helical" evidence="14">
    <location>
        <begin position="371"/>
        <end position="390"/>
    </location>
</feature>
<evidence type="ECO:0000256" key="5">
    <source>
        <dbReference type="ARBA" id="ARBA00022475"/>
    </source>
</evidence>
<dbReference type="PANTHER" id="PTHR30505">
    <property type="entry name" value="FRUCTOSE-LIKE PERMEASE"/>
    <property type="match status" value="1"/>
</dbReference>
<dbReference type="InterPro" id="IPR013011">
    <property type="entry name" value="PTS_EIIB_2"/>
</dbReference>
<evidence type="ECO:0000259" key="16">
    <source>
        <dbReference type="PROSITE" id="PS51104"/>
    </source>
</evidence>
<evidence type="ECO:0000256" key="4">
    <source>
        <dbReference type="ARBA" id="ARBA00022448"/>
    </source>
</evidence>
<evidence type="ECO:0000256" key="6">
    <source>
        <dbReference type="ARBA" id="ARBA00022553"/>
    </source>
</evidence>
<dbReference type="NCBIfam" id="TIGR00829">
    <property type="entry name" value="FRU"/>
    <property type="match status" value="1"/>
</dbReference>
<feature type="transmembrane region" description="Helical" evidence="14">
    <location>
        <begin position="512"/>
        <end position="531"/>
    </location>
</feature>
<accession>A0AA47EVL9</accession>
<feature type="transmembrane region" description="Helical" evidence="14">
    <location>
        <begin position="255"/>
        <end position="277"/>
    </location>
</feature>
<dbReference type="InterPro" id="IPR003353">
    <property type="entry name" value="PTS_IIB_fruc"/>
</dbReference>
<comment type="subcellular location">
    <subcellularLocation>
        <location evidence="2">Cell inner membrane</location>
        <topology evidence="2">Multi-pass membrane protein</topology>
    </subcellularLocation>
</comment>
<dbReference type="GO" id="GO:0090563">
    <property type="term" value="F:protein-phosphocysteine-sugar phosphotransferase activity"/>
    <property type="evidence" value="ECO:0007669"/>
    <property type="project" value="TreeGrafter"/>
</dbReference>
<gene>
    <name evidence="17" type="ORF">OEG85_09775</name>
</gene>
<dbReference type="SUPFAM" id="SSF52794">
    <property type="entry name" value="PTS system IIB component-like"/>
    <property type="match status" value="2"/>
</dbReference>
<dbReference type="FunFam" id="3.40.50.2300:FF:000014">
    <property type="entry name" value="PTS system fructose-like transporter subunit IIB"/>
    <property type="match status" value="1"/>
</dbReference>
<feature type="transmembrane region" description="Helical" evidence="14">
    <location>
        <begin position="448"/>
        <end position="473"/>
    </location>
</feature>
<protein>
    <recommendedName>
        <fullName evidence="3">protein-N(pi)-phosphohistidine--D-fructose phosphotransferase</fullName>
        <ecNumber evidence="3">2.7.1.202</ecNumber>
    </recommendedName>
</protein>
<evidence type="ECO:0000256" key="12">
    <source>
        <dbReference type="ARBA" id="ARBA00022989"/>
    </source>
</evidence>
<evidence type="ECO:0000256" key="10">
    <source>
        <dbReference type="ARBA" id="ARBA00022692"/>
    </source>
</evidence>
<keyword evidence="9" id="KW-0598">Phosphotransferase system</keyword>
<evidence type="ECO:0000256" key="1">
    <source>
        <dbReference type="ARBA" id="ARBA00001401"/>
    </source>
</evidence>
<evidence type="ECO:0000256" key="11">
    <source>
        <dbReference type="ARBA" id="ARBA00022777"/>
    </source>
</evidence>
<feature type="domain" description="PTS EIIB type-2" evidence="15">
    <location>
        <begin position="122"/>
        <end position="217"/>
    </location>
</feature>
<dbReference type="NCBIfam" id="TIGR01427">
    <property type="entry name" value="PTS_IIC_fructo"/>
    <property type="match status" value="1"/>
</dbReference>
<proteinExistence type="predicted"/>
<evidence type="ECO:0000259" key="15">
    <source>
        <dbReference type="PROSITE" id="PS51099"/>
    </source>
</evidence>
<dbReference type="GO" id="GO:0016301">
    <property type="term" value="F:kinase activity"/>
    <property type="evidence" value="ECO:0007669"/>
    <property type="project" value="UniProtKB-KW"/>
</dbReference>
<evidence type="ECO:0000256" key="14">
    <source>
        <dbReference type="SAM" id="Phobius"/>
    </source>
</evidence>
<dbReference type="GO" id="GO:0005351">
    <property type="term" value="F:carbohydrate:proton symporter activity"/>
    <property type="evidence" value="ECO:0007669"/>
    <property type="project" value="InterPro"/>
</dbReference>
<sequence length="582" mass="58848">MSSSIVVIAAGERSTEAVLAAEALRRAATAAGRSVTIEIRSDQGVLGALPTELTNSAAHVLIVGDADADADSARFGDAQLLHLSLGAVLDDPAAAVSQLAATTAPASTSAATDASGAGGKRIVAITSCPTGIAHTFMAAEGLQQAAKKLGYQMRVETQGSVGAQDALTDEEIRAADVVIIAADREVDLARFGGKRLFKSGTKPAINDGPALIQKALAEAGVHGGAAPVAGANATSDAKGNARTGAYKHLMTGVSFMLPFVTAGGLLIALAFALGGIYAGDDAHQGTLAWSLFQIGAKAGFTLMVPALAGYIAYSIADRPGIAPGMIGGLVAANLNAGFLGGIIAGFIAGYGVAALNRYIRLPRNLEGLKPVLILPVLGTLLVGLAMMYVFGQPVADLLAWLTAWLRGMQGSSALLLGLLLGGMMAFDMGGPVNKAAYAFSTGLIASQVYTPMAAAMVAGMTPPLGIALATWVFRNRFTVEERGSATAAGVLGLAFVTEGAIPYAARDPLRTIPALVIGSAVAGAISMTAGAELKAPHGGIFVLLIPNAVTHLLNYVLALVVGVVVTAVALRLLKKPVADVIA</sequence>
<comment type="catalytic activity">
    <reaction evidence="1">
        <text>D-fructose(out) + N(pros)-phospho-L-histidyl-[protein] = D-fructose 1-phosphate(in) + L-histidyl-[protein]</text>
        <dbReference type="Rhea" id="RHEA:49252"/>
        <dbReference type="Rhea" id="RHEA-COMP:9745"/>
        <dbReference type="Rhea" id="RHEA-COMP:9746"/>
        <dbReference type="ChEBI" id="CHEBI:29979"/>
        <dbReference type="ChEBI" id="CHEBI:37721"/>
        <dbReference type="ChEBI" id="CHEBI:58674"/>
        <dbReference type="ChEBI" id="CHEBI:64837"/>
        <dbReference type="EC" id="2.7.1.202"/>
    </reaction>
</comment>
<keyword evidence="10 14" id="KW-0812">Transmembrane</keyword>
<dbReference type="PROSITE" id="PS51099">
    <property type="entry name" value="PTS_EIIB_TYPE_2"/>
    <property type="match status" value="1"/>
</dbReference>
<feature type="transmembrane region" description="Helical" evidence="14">
    <location>
        <begin position="485"/>
        <end position="505"/>
    </location>
</feature>
<evidence type="ECO:0000313" key="18">
    <source>
        <dbReference type="Proteomes" id="UP001164737"/>
    </source>
</evidence>
<dbReference type="InterPro" id="IPR050864">
    <property type="entry name" value="Bacterial_PTS_Sugar_Transport"/>
</dbReference>
<evidence type="ECO:0000256" key="2">
    <source>
        <dbReference type="ARBA" id="ARBA00004429"/>
    </source>
</evidence>
<dbReference type="InterPro" id="IPR006327">
    <property type="entry name" value="PTS_IIC_fruc"/>
</dbReference>
<dbReference type="RefSeq" id="WP_268214815.1">
    <property type="nucleotide sequence ID" value="NZ_CP107241.1"/>
</dbReference>
<dbReference type="InterPro" id="IPR036095">
    <property type="entry name" value="PTS_EIIB-like_sf"/>
</dbReference>
<feature type="transmembrane region" description="Helical" evidence="14">
    <location>
        <begin position="410"/>
        <end position="428"/>
    </location>
</feature>
<keyword evidence="13 14" id="KW-0472">Membrane</keyword>
<evidence type="ECO:0000256" key="3">
    <source>
        <dbReference type="ARBA" id="ARBA00012799"/>
    </source>
</evidence>
<evidence type="ECO:0000256" key="9">
    <source>
        <dbReference type="ARBA" id="ARBA00022683"/>
    </source>
</evidence>
<feature type="transmembrane region" description="Helical" evidence="14">
    <location>
        <begin position="551"/>
        <end position="573"/>
    </location>
</feature>
<keyword evidence="4" id="KW-0813">Transport</keyword>
<dbReference type="InterPro" id="IPR013014">
    <property type="entry name" value="PTS_EIIC_2"/>
</dbReference>
<dbReference type="CDD" id="cd05569">
    <property type="entry name" value="PTS_IIB_fructose"/>
    <property type="match status" value="1"/>
</dbReference>
<dbReference type="PROSITE" id="PS51104">
    <property type="entry name" value="PTS_EIIC_TYPE_2"/>
    <property type="match status" value="1"/>
</dbReference>